<evidence type="ECO:0000256" key="6">
    <source>
        <dbReference type="SAM" id="Phobius"/>
    </source>
</evidence>
<dbReference type="EMBL" id="NWSH01001966">
    <property type="protein sequence ID" value="PCG69544.1"/>
    <property type="molecule type" value="Genomic_DNA"/>
</dbReference>
<dbReference type="GO" id="GO:0006888">
    <property type="term" value="P:endoplasmic reticulum to Golgi vesicle-mediated transport"/>
    <property type="evidence" value="ECO:0007669"/>
    <property type="project" value="TreeGrafter"/>
</dbReference>
<dbReference type="GO" id="GO:0006890">
    <property type="term" value="P:retrograde vesicle-mediated transport, Golgi to endoplasmic reticulum"/>
    <property type="evidence" value="ECO:0007669"/>
    <property type="project" value="TreeGrafter"/>
</dbReference>
<dbReference type="GO" id="GO:0033116">
    <property type="term" value="C:endoplasmic reticulum-Golgi intermediate compartment membrane"/>
    <property type="evidence" value="ECO:0007669"/>
    <property type="project" value="UniProtKB-SubCell"/>
</dbReference>
<evidence type="ECO:0000313" key="9">
    <source>
        <dbReference type="EMBL" id="PCG69544.1"/>
    </source>
</evidence>
<dbReference type="GO" id="GO:0030134">
    <property type="term" value="C:COPII-coated ER to Golgi transport vesicle"/>
    <property type="evidence" value="ECO:0007669"/>
    <property type="project" value="TreeGrafter"/>
</dbReference>
<gene>
    <name evidence="9" type="ORF">B5V51_3970</name>
</gene>
<evidence type="ECO:0000256" key="3">
    <source>
        <dbReference type="ARBA" id="ARBA00022692"/>
    </source>
</evidence>
<comment type="caution">
    <text evidence="9">The sequence shown here is derived from an EMBL/GenBank/DDBJ whole genome shotgun (WGS) entry which is preliminary data.</text>
</comment>
<dbReference type="PANTHER" id="PTHR10984:SF30">
    <property type="entry name" value="ENDOPLASMIC RETICULUM-GOLGI INTERMEDIATE COMPARTMENT PROTEIN 2"/>
    <property type="match status" value="1"/>
</dbReference>
<feature type="transmembrane region" description="Helical" evidence="6">
    <location>
        <begin position="320"/>
        <end position="341"/>
    </location>
</feature>
<evidence type="ECO:0000256" key="1">
    <source>
        <dbReference type="ARBA" id="ARBA00004457"/>
    </source>
</evidence>
<comment type="subcellular location">
    <subcellularLocation>
        <location evidence="1">Endoplasmic reticulum-Golgi intermediate compartment membrane</location>
        <topology evidence="1">Multi-pass membrane protein</topology>
    </subcellularLocation>
</comment>
<comment type="similarity">
    <text evidence="2">Belongs to the ERGIC family.</text>
</comment>
<organism evidence="9">
    <name type="scientific">Heliothis virescens</name>
    <name type="common">Tobacco budworm moth</name>
    <dbReference type="NCBI Taxonomy" id="7102"/>
    <lineage>
        <taxon>Eukaryota</taxon>
        <taxon>Metazoa</taxon>
        <taxon>Ecdysozoa</taxon>
        <taxon>Arthropoda</taxon>
        <taxon>Hexapoda</taxon>
        <taxon>Insecta</taxon>
        <taxon>Pterygota</taxon>
        <taxon>Neoptera</taxon>
        <taxon>Endopterygota</taxon>
        <taxon>Lepidoptera</taxon>
        <taxon>Glossata</taxon>
        <taxon>Ditrysia</taxon>
        <taxon>Noctuoidea</taxon>
        <taxon>Noctuidae</taxon>
        <taxon>Heliothinae</taxon>
        <taxon>Heliothis</taxon>
    </lineage>
</organism>
<dbReference type="AlphaFoldDB" id="A0A2A4JDB7"/>
<protein>
    <recommendedName>
        <fullName evidence="10">Endoplasmic reticulum vesicle transporter C-terminal domain-containing protein</fullName>
    </recommendedName>
</protein>
<dbReference type="STRING" id="7102.A0A2A4JDB7"/>
<dbReference type="Pfam" id="PF07970">
    <property type="entry name" value="COPIIcoated_ERV"/>
    <property type="match status" value="1"/>
</dbReference>
<feature type="transmembrane region" description="Helical" evidence="6">
    <location>
        <begin position="32"/>
        <end position="50"/>
    </location>
</feature>
<proteinExistence type="inferred from homology"/>
<dbReference type="GO" id="GO:0005783">
    <property type="term" value="C:endoplasmic reticulum"/>
    <property type="evidence" value="ECO:0007669"/>
    <property type="project" value="TreeGrafter"/>
</dbReference>
<dbReference type="InterPro" id="IPR045888">
    <property type="entry name" value="Erv"/>
</dbReference>
<dbReference type="PANTHER" id="PTHR10984">
    <property type="entry name" value="ENDOPLASMIC RETICULUM-GOLGI INTERMEDIATE COMPARTMENT PROTEIN"/>
    <property type="match status" value="1"/>
</dbReference>
<keyword evidence="3 6" id="KW-0812">Transmembrane</keyword>
<feature type="domain" description="Endoplasmic reticulum vesicle transporter C-terminal" evidence="7">
    <location>
        <begin position="167"/>
        <end position="333"/>
    </location>
</feature>
<keyword evidence="4 6" id="KW-1133">Transmembrane helix</keyword>
<name>A0A2A4JDB7_HELVI</name>
<feature type="domain" description="Endoplasmic reticulum vesicle transporter N-terminal" evidence="8">
    <location>
        <begin position="14"/>
        <end position="101"/>
    </location>
</feature>
<accession>A0A2A4JDB7</accession>
<dbReference type="InterPro" id="IPR012936">
    <property type="entry name" value="Erv_C"/>
</dbReference>
<reference evidence="9" key="1">
    <citation type="submission" date="2017-09" db="EMBL/GenBank/DDBJ databases">
        <title>Contemporary evolution of a Lepidopteran species, Heliothis virescens, in response to modern agricultural practices.</title>
        <authorList>
            <person name="Fritz M.L."/>
            <person name="Deyonke A.M."/>
            <person name="Papanicolaou A."/>
            <person name="Micinski S."/>
            <person name="Westbrook J."/>
            <person name="Gould F."/>
        </authorList>
    </citation>
    <scope>NUCLEOTIDE SEQUENCE [LARGE SCALE GENOMIC DNA]</scope>
    <source>
        <strain evidence="9">HvINT-</strain>
        <tissue evidence="9">Whole body</tissue>
    </source>
</reference>
<keyword evidence="5 6" id="KW-0472">Membrane</keyword>
<dbReference type="InterPro" id="IPR039542">
    <property type="entry name" value="Erv_N"/>
</dbReference>
<dbReference type="Pfam" id="PF13850">
    <property type="entry name" value="ERGIC_N"/>
    <property type="match status" value="1"/>
</dbReference>
<evidence type="ECO:0000256" key="5">
    <source>
        <dbReference type="ARBA" id="ARBA00023136"/>
    </source>
</evidence>
<evidence type="ECO:0000259" key="8">
    <source>
        <dbReference type="Pfam" id="PF13850"/>
    </source>
</evidence>
<evidence type="ECO:0000256" key="4">
    <source>
        <dbReference type="ARBA" id="ARBA00022989"/>
    </source>
</evidence>
<evidence type="ECO:0000256" key="2">
    <source>
        <dbReference type="ARBA" id="ARBA00005648"/>
    </source>
</evidence>
<sequence length="386" mass="44226">MLRYRGKKKVIDRVKELDAFPKVPEEYVDSTPVGGTFSVIAFFIIMWLIYSEVSYYLDSNLVFKFMPDIDMDEKLRINIDMTVAMPCSNIGADILDSTSQSVFGFGELQEEDTWFELTQEQQDAFDAVKYLNSYLREEYHSIWQLLWKKGHGSVRATIPARKSKPNRRPDACRLHGVLTLNKVAGNFHVTAGKSLHLPRGHIHLNMLFDDTPQNFSHRIHRLSFGSPANGIIYPLEGDLKITQDENMLYQYFIEVVPTDVDTTFETIKTFQYSVKELERPISHSQGSHGVPGVFFKYDMAALKVKVYQERENILQFTLRLFSIIGGIYIIVGFFNTIVLAVRTNFLKKVAPNVVGQKQAYEAKMRPQTNPLLVTPDLSVPLELVRP</sequence>
<evidence type="ECO:0000259" key="7">
    <source>
        <dbReference type="Pfam" id="PF07970"/>
    </source>
</evidence>
<evidence type="ECO:0008006" key="10">
    <source>
        <dbReference type="Google" id="ProtNLM"/>
    </source>
</evidence>